<keyword evidence="4" id="KW-0281">Fimbrium</keyword>
<dbReference type="Proteomes" id="UP000003213">
    <property type="component" value="Chromosome"/>
</dbReference>
<dbReference type="InterPro" id="IPR054160">
    <property type="entry name" value="MrkD_recept-bd"/>
</dbReference>
<dbReference type="GO" id="GO:0009289">
    <property type="term" value="C:pilus"/>
    <property type="evidence" value="ECO:0007669"/>
    <property type="project" value="UniProtKB-SubCell"/>
</dbReference>
<evidence type="ECO:0000256" key="5">
    <source>
        <dbReference type="SAM" id="SignalP"/>
    </source>
</evidence>
<proteinExistence type="inferred from homology"/>
<evidence type="ECO:0000259" key="6">
    <source>
        <dbReference type="Pfam" id="PF00419"/>
    </source>
</evidence>
<evidence type="ECO:0000256" key="2">
    <source>
        <dbReference type="ARBA" id="ARBA00006671"/>
    </source>
</evidence>
<dbReference type="SUPFAM" id="SSF49401">
    <property type="entry name" value="Bacterial adhesins"/>
    <property type="match status" value="1"/>
</dbReference>
<evidence type="ECO:0000313" key="8">
    <source>
        <dbReference type="EMBL" id="EIK62475.1"/>
    </source>
</evidence>
<gene>
    <name evidence="8" type="ORF">PflSS101_4007</name>
</gene>
<reference evidence="8" key="1">
    <citation type="journal article" date="2012" name="PLoS Genet.">
        <title>Comparative Genomics of Plant-Associated Pseudomonas spp.: Insights into Diversity and Inheritance of Traits Involved in Multitrophic Interactions.</title>
        <authorList>
            <person name="Loper J.E."/>
            <person name="Hassan K.A."/>
            <person name="Mavrodi D.V."/>
            <person name="Davis E.W.II."/>
            <person name="Lim C.K."/>
            <person name="Shaffer B.T."/>
            <person name="Elbourne L.D."/>
            <person name="Stockwell V.O."/>
            <person name="Hartney S.L."/>
            <person name="Breakwell K."/>
            <person name="Henkels M.D."/>
            <person name="Tetu S.G."/>
            <person name="Rangel L.I."/>
            <person name="Kidarsa T.A."/>
            <person name="Wilson N.L."/>
            <person name="van de Mortel J.E."/>
            <person name="Song C."/>
            <person name="Blumhagen R."/>
            <person name="Radune D."/>
            <person name="Hostetler J.B."/>
            <person name="Brinkac L.M."/>
            <person name="Durkin A.S."/>
            <person name="Kluepfel D.A."/>
            <person name="Wechter W.P."/>
            <person name="Anderson A.J."/>
            <person name="Kim Y.C."/>
            <person name="Pierson L.S.III."/>
            <person name="Pierson E.A."/>
            <person name="Lindow S.E."/>
            <person name="Kobayashi D.Y."/>
            <person name="Raaijmakers J.M."/>
            <person name="Weller D.M."/>
            <person name="Thomashow L.S."/>
            <person name="Allen A.E."/>
            <person name="Paulsen I.T."/>
        </authorList>
    </citation>
    <scope>NUCLEOTIDE SEQUENCE [LARGE SCALE GENOMIC DNA]</scope>
    <source>
        <strain evidence="8">SS101</strain>
    </source>
</reference>
<dbReference type="Pfam" id="PF22003">
    <property type="entry name" value="MrkDrd"/>
    <property type="match status" value="1"/>
</dbReference>
<dbReference type="Gene3D" id="2.60.40.3310">
    <property type="match status" value="1"/>
</dbReference>
<sequence>MKKILYLYSLLACSTAPGLAWAACTTSAGGSNPITYHLSGLNPPTFDPSIDDGAVIHSAKVIMSSVGGQVNCYPNIGVVVHHGTTGGVGAYPTGISGVGIRFRTAIGSSVKSWWPYYEASLAGSIGYVNNTATIEVELVKTGVITSGGKLFGEVGAWSAQGGVAKIVSIVVDGAINIVPMVPTCKIIPPASVPLGSISVSKFTNVGVGTALIPFNIKLNCSGGAPNVRRNIFVTLSDQTAPTNRTDVLSLVSGSTAKGIGIQVYSGLSVIKYGADSSTPGNPNQWFAGSAGNGEFDIPLTARYIQVAPKVTPGSADGRATFTMSYQ</sequence>
<feature type="chain" id="PRO_5003692015" evidence="5">
    <location>
        <begin position="23"/>
        <end position="326"/>
    </location>
</feature>
<name>I4KCN5_9PSED</name>
<evidence type="ECO:0000259" key="7">
    <source>
        <dbReference type="Pfam" id="PF22003"/>
    </source>
</evidence>
<accession>I4KCN5</accession>
<dbReference type="InterPro" id="IPR000259">
    <property type="entry name" value="Adhesion_dom_fimbrial"/>
</dbReference>
<dbReference type="PROSITE" id="PS51257">
    <property type="entry name" value="PROKAR_LIPOPROTEIN"/>
    <property type="match status" value="1"/>
</dbReference>
<comment type="caution">
    <text evidence="8">The sequence shown here is derived from an EMBL/GenBank/DDBJ whole genome shotgun (WGS) entry which is preliminary data.</text>
</comment>
<evidence type="ECO:0000256" key="3">
    <source>
        <dbReference type="ARBA" id="ARBA00022729"/>
    </source>
</evidence>
<dbReference type="RefSeq" id="WP_003193382.1">
    <property type="nucleotide sequence ID" value="NZ_CM001513.1"/>
</dbReference>
<keyword evidence="3 5" id="KW-0732">Signal</keyword>
<comment type="similarity">
    <text evidence="2">Belongs to the fimbrial protein family.</text>
</comment>
<feature type="signal peptide" evidence="5">
    <location>
        <begin position="1"/>
        <end position="22"/>
    </location>
</feature>
<dbReference type="InterPro" id="IPR036937">
    <property type="entry name" value="Adhesion_dom_fimbrial_sf"/>
</dbReference>
<dbReference type="GO" id="GO:0043709">
    <property type="term" value="P:cell adhesion involved in single-species biofilm formation"/>
    <property type="evidence" value="ECO:0007669"/>
    <property type="project" value="TreeGrafter"/>
</dbReference>
<dbReference type="InterPro" id="IPR050263">
    <property type="entry name" value="Bact_Fimbrial_Adh_Pro"/>
</dbReference>
<dbReference type="PANTHER" id="PTHR33420:SF3">
    <property type="entry name" value="FIMBRIAL SUBUNIT ELFA"/>
    <property type="match status" value="1"/>
</dbReference>
<dbReference type="Gene3D" id="2.60.40.1090">
    <property type="entry name" value="Fimbrial-type adhesion domain"/>
    <property type="match status" value="1"/>
</dbReference>
<protein>
    <submittedName>
        <fullName evidence="8">Putative fimbrial protein</fullName>
    </submittedName>
</protein>
<evidence type="ECO:0000256" key="4">
    <source>
        <dbReference type="ARBA" id="ARBA00023263"/>
    </source>
</evidence>
<dbReference type="AlphaFoldDB" id="I4KCN5"/>
<dbReference type="PANTHER" id="PTHR33420">
    <property type="entry name" value="FIMBRIAL SUBUNIT ELFA-RELATED"/>
    <property type="match status" value="1"/>
</dbReference>
<dbReference type="InterPro" id="IPR008966">
    <property type="entry name" value="Adhesion_dom_sf"/>
</dbReference>
<dbReference type="HOGENOM" id="CLU_058392_6_1_6"/>
<dbReference type="EMBL" id="AHPN01000001">
    <property type="protein sequence ID" value="EIK62475.1"/>
    <property type="molecule type" value="Genomic_DNA"/>
</dbReference>
<feature type="domain" description="MrkD-like receptor binding" evidence="7">
    <location>
        <begin position="47"/>
        <end position="151"/>
    </location>
</feature>
<organism evidence="8">
    <name type="scientific">Pseudomonas lactis</name>
    <dbReference type="NCBI Taxonomy" id="1615674"/>
    <lineage>
        <taxon>Bacteria</taxon>
        <taxon>Pseudomonadati</taxon>
        <taxon>Pseudomonadota</taxon>
        <taxon>Gammaproteobacteria</taxon>
        <taxon>Pseudomonadales</taxon>
        <taxon>Pseudomonadaceae</taxon>
        <taxon>Pseudomonas</taxon>
    </lineage>
</organism>
<dbReference type="Pfam" id="PF00419">
    <property type="entry name" value="Fimbrial"/>
    <property type="match status" value="1"/>
</dbReference>
<comment type="subcellular location">
    <subcellularLocation>
        <location evidence="1">Fimbrium</location>
    </subcellularLocation>
</comment>
<feature type="domain" description="Fimbrial-type adhesion" evidence="6">
    <location>
        <begin position="182"/>
        <end position="326"/>
    </location>
</feature>
<evidence type="ECO:0000256" key="1">
    <source>
        <dbReference type="ARBA" id="ARBA00004561"/>
    </source>
</evidence>